<dbReference type="NCBIfam" id="TIGR04085">
    <property type="entry name" value="rSAM_more_4Fe4S"/>
    <property type="match status" value="1"/>
</dbReference>
<dbReference type="SFLD" id="SFLDG01067">
    <property type="entry name" value="SPASM/twitch_domain_containing"/>
    <property type="match status" value="1"/>
</dbReference>
<dbReference type="InterPro" id="IPR023867">
    <property type="entry name" value="Sulphatase_maturase_rSAM"/>
</dbReference>
<dbReference type="InterPro" id="IPR058240">
    <property type="entry name" value="rSAM_sf"/>
</dbReference>
<dbReference type="SUPFAM" id="SSF102114">
    <property type="entry name" value="Radical SAM enzymes"/>
    <property type="match status" value="1"/>
</dbReference>
<dbReference type="AlphaFoldDB" id="A0AA51R1C2"/>
<evidence type="ECO:0000256" key="2">
    <source>
        <dbReference type="ARBA" id="ARBA00022485"/>
    </source>
</evidence>
<evidence type="ECO:0000313" key="11">
    <source>
        <dbReference type="Proteomes" id="UP001223336"/>
    </source>
</evidence>
<keyword evidence="5" id="KW-0408">Iron</keyword>
<dbReference type="InterPro" id="IPR023885">
    <property type="entry name" value="4Fe4S-binding_SPASM_dom"/>
</dbReference>
<dbReference type="PROSITE" id="PS51918">
    <property type="entry name" value="RADICAL_SAM"/>
    <property type="match status" value="1"/>
</dbReference>
<dbReference type="GO" id="GO:0051539">
    <property type="term" value="F:4 iron, 4 sulfur cluster binding"/>
    <property type="evidence" value="ECO:0007669"/>
    <property type="project" value="UniProtKB-KW"/>
</dbReference>
<reference evidence="10 11" key="1">
    <citation type="submission" date="2023-08" db="EMBL/GenBank/DDBJ databases">
        <title>New molecular markers tilS and rpoB for phylogenetic and monitoring studies of the genus Thiothrix biodiversity.</title>
        <authorList>
            <person name="Ravin N.V."/>
            <person name="Smolyakov D."/>
            <person name="Markov N.D."/>
            <person name="Beletsky A.V."/>
            <person name="Mardanov A.V."/>
            <person name="Rudenko T.S."/>
            <person name="Grabovich M.Y."/>
        </authorList>
    </citation>
    <scope>NUCLEOTIDE SEQUENCE</scope>
    <source>
        <strain evidence="10">DNT52</strain>
        <strain evidence="9 11">H33</strain>
    </source>
</reference>
<dbReference type="EMBL" id="CP133217">
    <property type="protein sequence ID" value="WML86604.1"/>
    <property type="molecule type" value="Genomic_DNA"/>
</dbReference>
<accession>A0AA51R1C2</accession>
<sequence>MPSPIQTVIIKVINECNLRCTYCFVEPSVPRKVMITETIVRQLLDELEKYSAESTIHLVWHGGEPTLAQPTFFRRMKELQAGRSIKFVNLIQTNGTLLTDSYVSVLKHLDFHIGLSLDGPESLNDRARIDKKGHGSFAKIQHAIEILRKYKMPFGVLATIAQHNINDADKLYTFCKDHGVSLKLSPLYHSGKATCNIDSLAISIDEYTVFTNQLAKLWLEDDDPVKIDPIEPLLVNVLGGSAAIGCAFSKNCHHNILAIGPTGDLYPCGMFQGFPEFSYGNILTTSLNDVVSSNVFRRMDNRSNAIAETCSPCSIREKCNGGCPFHSMVNIGFLNEKTPLCQPYKNSITTILDVISKRLHHSL</sequence>
<dbReference type="GO" id="GO:0046872">
    <property type="term" value="F:metal ion binding"/>
    <property type="evidence" value="ECO:0007669"/>
    <property type="project" value="UniProtKB-KW"/>
</dbReference>
<dbReference type="GO" id="GO:0016491">
    <property type="term" value="F:oxidoreductase activity"/>
    <property type="evidence" value="ECO:0007669"/>
    <property type="project" value="InterPro"/>
</dbReference>
<dbReference type="SFLD" id="SFLDS00029">
    <property type="entry name" value="Radical_SAM"/>
    <property type="match status" value="1"/>
</dbReference>
<proteinExistence type="inferred from homology"/>
<keyword evidence="11" id="KW-1185">Reference proteome</keyword>
<evidence type="ECO:0000256" key="6">
    <source>
        <dbReference type="ARBA" id="ARBA00023014"/>
    </source>
</evidence>
<evidence type="ECO:0000313" key="10">
    <source>
        <dbReference type="EMBL" id="WML86604.1"/>
    </source>
</evidence>
<dbReference type="EMBL" id="JAVFKN010000004">
    <property type="protein sequence ID" value="MDQ5767937.1"/>
    <property type="molecule type" value="Genomic_DNA"/>
</dbReference>
<evidence type="ECO:0000256" key="4">
    <source>
        <dbReference type="ARBA" id="ARBA00022723"/>
    </source>
</evidence>
<comment type="similarity">
    <text evidence="7">Belongs to the radical SAM superfamily. Anaerobic sulfatase-maturating enzyme family.</text>
</comment>
<dbReference type="InterPro" id="IPR017200">
    <property type="entry name" value="PqqE-like"/>
</dbReference>
<evidence type="ECO:0000256" key="5">
    <source>
        <dbReference type="ARBA" id="ARBA00023004"/>
    </source>
</evidence>
<dbReference type="SMART" id="SM00729">
    <property type="entry name" value="Elp3"/>
    <property type="match status" value="1"/>
</dbReference>
<dbReference type="InterPro" id="IPR000385">
    <property type="entry name" value="MoaA_NifB_PqqE_Fe-S-bd_CS"/>
</dbReference>
<dbReference type="PANTHER" id="PTHR43273">
    <property type="entry name" value="ANAEROBIC SULFATASE-MATURATING ENZYME HOMOLOG ASLB-RELATED"/>
    <property type="match status" value="1"/>
</dbReference>
<evidence type="ECO:0000259" key="8">
    <source>
        <dbReference type="PROSITE" id="PS51918"/>
    </source>
</evidence>
<evidence type="ECO:0000256" key="3">
    <source>
        <dbReference type="ARBA" id="ARBA00022691"/>
    </source>
</evidence>
<dbReference type="GO" id="GO:0032324">
    <property type="term" value="P:molybdopterin cofactor biosynthetic process"/>
    <property type="evidence" value="ECO:0007669"/>
    <property type="project" value="UniProtKB-ARBA"/>
</dbReference>
<dbReference type="Proteomes" id="UP001223336">
    <property type="component" value="Unassembled WGS sequence"/>
</dbReference>
<keyword evidence="4" id="KW-0479">Metal-binding</keyword>
<dbReference type="Gene3D" id="3.20.20.70">
    <property type="entry name" value="Aldolase class I"/>
    <property type="match status" value="1"/>
</dbReference>
<dbReference type="InterPro" id="IPR007197">
    <property type="entry name" value="rSAM"/>
</dbReference>
<dbReference type="PANTHER" id="PTHR43273:SF3">
    <property type="entry name" value="ANAEROBIC SULFATASE-MATURATING ENZYME HOMOLOG ASLB-RELATED"/>
    <property type="match status" value="1"/>
</dbReference>
<dbReference type="Pfam" id="PF13186">
    <property type="entry name" value="SPASM"/>
    <property type="match status" value="1"/>
</dbReference>
<dbReference type="SFLD" id="SFLDG01386">
    <property type="entry name" value="main_SPASM_domain-containing"/>
    <property type="match status" value="1"/>
</dbReference>
<keyword evidence="2" id="KW-0004">4Fe-4S</keyword>
<dbReference type="Proteomes" id="UP001229862">
    <property type="component" value="Chromosome"/>
</dbReference>
<dbReference type="InterPro" id="IPR006638">
    <property type="entry name" value="Elp3/MiaA/NifB-like_rSAM"/>
</dbReference>
<feature type="domain" description="Radical SAM core" evidence="8">
    <location>
        <begin position="1"/>
        <end position="220"/>
    </location>
</feature>
<name>A0AA51R1C2_9GAMM</name>
<dbReference type="PIRSF" id="PIRSF037420">
    <property type="entry name" value="PQQ_syn_pqqE"/>
    <property type="match status" value="1"/>
</dbReference>
<keyword evidence="3" id="KW-0949">S-adenosyl-L-methionine</keyword>
<comment type="cofactor">
    <cofactor evidence="1">
        <name>[4Fe-4S] cluster</name>
        <dbReference type="ChEBI" id="CHEBI:49883"/>
    </cofactor>
</comment>
<evidence type="ECO:0000256" key="7">
    <source>
        <dbReference type="ARBA" id="ARBA00023601"/>
    </source>
</evidence>
<dbReference type="PROSITE" id="PS01305">
    <property type="entry name" value="MOAA_NIFB_PQQE"/>
    <property type="match status" value="1"/>
</dbReference>
<dbReference type="Pfam" id="PF04055">
    <property type="entry name" value="Radical_SAM"/>
    <property type="match status" value="1"/>
</dbReference>
<dbReference type="SFLD" id="SFLDG01072">
    <property type="entry name" value="dehydrogenase_like"/>
    <property type="match status" value="1"/>
</dbReference>
<evidence type="ECO:0000256" key="1">
    <source>
        <dbReference type="ARBA" id="ARBA00001966"/>
    </source>
</evidence>
<evidence type="ECO:0000313" key="9">
    <source>
        <dbReference type="EMBL" id="MDQ5767937.1"/>
    </source>
</evidence>
<organism evidence="10">
    <name type="scientific">Thiothrix subterranea</name>
    <dbReference type="NCBI Taxonomy" id="2735563"/>
    <lineage>
        <taxon>Bacteria</taxon>
        <taxon>Pseudomonadati</taxon>
        <taxon>Pseudomonadota</taxon>
        <taxon>Gammaproteobacteria</taxon>
        <taxon>Thiotrichales</taxon>
        <taxon>Thiotrichaceae</taxon>
        <taxon>Thiothrix</taxon>
    </lineage>
</organism>
<dbReference type="CDD" id="cd01335">
    <property type="entry name" value="Radical_SAM"/>
    <property type="match status" value="1"/>
</dbReference>
<dbReference type="SFLD" id="SFLDG01384">
    <property type="entry name" value="thioether_bond_formation_requi"/>
    <property type="match status" value="1"/>
</dbReference>
<gene>
    <name evidence="9" type="ORF">RCC75_05325</name>
    <name evidence="10" type="ORF">RCG00_20255</name>
</gene>
<dbReference type="InterPro" id="IPR013785">
    <property type="entry name" value="Aldolase_TIM"/>
</dbReference>
<dbReference type="RefSeq" id="WP_308134055.1">
    <property type="nucleotide sequence ID" value="NZ_CP133217.1"/>
</dbReference>
<keyword evidence="6" id="KW-0411">Iron-sulfur</keyword>
<protein>
    <submittedName>
        <fullName evidence="10">Radical SAM protein</fullName>
    </submittedName>
</protein>